<protein>
    <submittedName>
        <fullName evidence="2">Esterase</fullName>
    </submittedName>
</protein>
<reference evidence="2 3" key="1">
    <citation type="journal article" date="2024" name="Chem. Sci.">
        <title>Discovery of megapolipeptins by genome mining of a Burkholderiales bacteria collection.</title>
        <authorList>
            <person name="Paulo B.S."/>
            <person name="Recchia M.J.J."/>
            <person name="Lee S."/>
            <person name="Fergusson C.H."/>
            <person name="Romanowski S.B."/>
            <person name="Hernandez A."/>
            <person name="Krull N."/>
            <person name="Liu D.Y."/>
            <person name="Cavanagh H."/>
            <person name="Bos A."/>
            <person name="Gray C.A."/>
            <person name="Murphy B.T."/>
            <person name="Linington R.G."/>
            <person name="Eustaquio A.S."/>
        </authorList>
    </citation>
    <scope>NUCLEOTIDE SEQUENCE [LARGE SCALE GENOMIC DNA]</scope>
    <source>
        <strain evidence="2 3">RL17-350-BIC-A</strain>
    </source>
</reference>
<dbReference type="CDD" id="cd12807">
    <property type="entry name" value="Esterase_713"/>
    <property type="match status" value="1"/>
</dbReference>
<dbReference type="PANTHER" id="PTHR43194:SF2">
    <property type="entry name" value="PEROXISOMAL MEMBRANE PROTEIN LPX1"/>
    <property type="match status" value="1"/>
</dbReference>
<keyword evidence="3" id="KW-1185">Reference proteome</keyword>
<dbReference type="EMBL" id="JAQQEZ010000019">
    <property type="protein sequence ID" value="MFM0004344.1"/>
    <property type="molecule type" value="Genomic_DNA"/>
</dbReference>
<name>A0ABW9AY35_9BURK</name>
<proteinExistence type="predicted"/>
<dbReference type="InterPro" id="IPR029058">
    <property type="entry name" value="AB_hydrolase_fold"/>
</dbReference>
<organism evidence="2 3">
    <name type="scientific">Paraburkholderia dipogonis</name>
    <dbReference type="NCBI Taxonomy" id="1211383"/>
    <lineage>
        <taxon>Bacteria</taxon>
        <taxon>Pseudomonadati</taxon>
        <taxon>Pseudomonadota</taxon>
        <taxon>Betaproteobacteria</taxon>
        <taxon>Burkholderiales</taxon>
        <taxon>Burkholderiaceae</taxon>
        <taxon>Paraburkholderia</taxon>
    </lineage>
</organism>
<gene>
    <name evidence="2" type="ORF">PQR57_25385</name>
</gene>
<feature type="chain" id="PRO_5045656607" evidence="1">
    <location>
        <begin position="26"/>
        <end position="344"/>
    </location>
</feature>
<evidence type="ECO:0000313" key="2">
    <source>
        <dbReference type="EMBL" id="MFM0004344.1"/>
    </source>
</evidence>
<sequence length="344" mass="36909">MSLIAKLKRALTLAALCMATCPAFAQSIDIDKPLTIAKQGSFFVGGRDITSDTLSTLPQADPKGTVTVEQMYVQYQVPVHPSSTSVVFIHGCCLTGAEWETTPDGRMGWAEYFVRKGFPTYVVDQAARGRSAANAASVGAVKTGKLPPDALPSGFSVGREFAWALFRFGPRYPEAYPGLQFPLEAQDELWKQMVPDWAYSMSTPNPTVPSLGLLSGRLAKTVLISHSQSGIYPFQAVAGGADGIAAIVAVEPTACPAANVDARPYTRVPILLLYGDFIVESPPWAAHYAACKAFAASVNAAGGHVDVVETTQLGMHGNSHMLMQDRNNLKIADVVTDWIKHKVH</sequence>
<comment type="caution">
    <text evidence="2">The sequence shown here is derived from an EMBL/GenBank/DDBJ whole genome shotgun (WGS) entry which is preliminary data.</text>
</comment>
<keyword evidence="1" id="KW-0732">Signal</keyword>
<dbReference type="InterPro" id="IPR050228">
    <property type="entry name" value="Carboxylesterase_BioH"/>
</dbReference>
<evidence type="ECO:0000256" key="1">
    <source>
        <dbReference type="SAM" id="SignalP"/>
    </source>
</evidence>
<feature type="signal peptide" evidence="1">
    <location>
        <begin position="1"/>
        <end position="25"/>
    </location>
</feature>
<evidence type="ECO:0000313" key="3">
    <source>
        <dbReference type="Proteomes" id="UP001629230"/>
    </source>
</evidence>
<dbReference type="Proteomes" id="UP001629230">
    <property type="component" value="Unassembled WGS sequence"/>
</dbReference>
<dbReference type="RefSeq" id="WP_408179193.1">
    <property type="nucleotide sequence ID" value="NZ_JAQQEZ010000019.1"/>
</dbReference>
<accession>A0ABW9AY35</accession>
<dbReference type="SUPFAM" id="SSF53474">
    <property type="entry name" value="alpha/beta-Hydrolases"/>
    <property type="match status" value="1"/>
</dbReference>
<dbReference type="PANTHER" id="PTHR43194">
    <property type="entry name" value="HYDROLASE ALPHA/BETA FOLD FAMILY"/>
    <property type="match status" value="1"/>
</dbReference>
<dbReference type="Gene3D" id="3.40.50.1820">
    <property type="entry name" value="alpha/beta hydrolase"/>
    <property type="match status" value="1"/>
</dbReference>